<keyword evidence="9" id="KW-1185">Reference proteome</keyword>
<feature type="compositionally biased region" description="Pro residues" evidence="5">
    <location>
        <begin position="177"/>
        <end position="186"/>
    </location>
</feature>
<feature type="region of interest" description="Disordered" evidence="5">
    <location>
        <begin position="15"/>
        <end position="49"/>
    </location>
</feature>
<evidence type="ECO:0000256" key="2">
    <source>
        <dbReference type="ARBA" id="ARBA00022692"/>
    </source>
</evidence>
<feature type="transmembrane region" description="Helical" evidence="6">
    <location>
        <begin position="131"/>
        <end position="160"/>
    </location>
</feature>
<dbReference type="InterPro" id="IPR010482">
    <property type="entry name" value="TECPR1-like_DysF"/>
</dbReference>
<comment type="caution">
    <text evidence="8">The sequence shown here is derived from an EMBL/GenBank/DDBJ whole genome shotgun (WGS) entry which is preliminary data.</text>
</comment>
<feature type="domain" description="TECPR1-like DysF" evidence="7">
    <location>
        <begin position="438"/>
        <end position="542"/>
    </location>
</feature>
<keyword evidence="2 6" id="KW-0812">Transmembrane</keyword>
<accession>A0A1J8QW13</accession>
<dbReference type="Proteomes" id="UP000183567">
    <property type="component" value="Unassembled WGS sequence"/>
</dbReference>
<evidence type="ECO:0000256" key="1">
    <source>
        <dbReference type="ARBA" id="ARBA00004141"/>
    </source>
</evidence>
<sequence>MSTFDYVNIPGDVIRLQSTPTDNPVRPSTKISTSLPSPPPSPDAPTTSSTIFNPTKSLSTFLLSTSLPASIPTSANPRKSSTALLSTRDPLSIPITTVNFRRFVARVGPVFWLQDRVEEVLMWKRGWKVTAVWIAVYAFLCYFPRLVLLLPHAILAAIMLSTYPTPSPSESTSSKSPPAPIAPPPSEGSVDWQANLQAIQNLMGGLCDAYDLVSPLTPYITHRSTHTSLILTLTLLSFLILLPALPLIPLRPLFFLLGTLPFLWTHPFTQDRIIPLLKSIPTTCGTGTIKRTNPNTALTGLIHTDSKYASLKMKLRRWIDDDKLEDRHWGAEMREVELWENERWAPGPSSVQVGLQDDLGDAGAGAGSGMDDGFGFGSGSGSGSGAGSAFIATGAGTWSKSHLRPADRAPWTRGRDGWSGLGAEVSALGNESAGAFKNMHTSGNGSPSSSYSSLHALLQVRSNLTFSLAPGWAFVETEGWRPDAVGSWVSARSGSGNEDRDPVCGSDENGWVYTNDVWADPHRAPVEAWKAVGMTRRRRWVRRVYFDPALVESA</sequence>
<evidence type="ECO:0000313" key="8">
    <source>
        <dbReference type="EMBL" id="OJA15820.1"/>
    </source>
</evidence>
<dbReference type="PANTHER" id="PTHR28304:SF2">
    <property type="entry name" value="PEROXISOMAL MEMBRANE PROTEIN PEX29"/>
    <property type="match status" value="1"/>
</dbReference>
<reference evidence="8 9" key="1">
    <citation type="submission" date="2016-03" db="EMBL/GenBank/DDBJ databases">
        <title>Comparative genomics of the ectomycorrhizal sister species Rhizopogon vinicolor and Rhizopogon vesiculosus (Basidiomycota: Boletales) reveals a divergence of the mating type B locus.</title>
        <authorList>
            <person name="Mujic A.B."/>
            <person name="Kuo A."/>
            <person name="Tritt A."/>
            <person name="Lipzen A."/>
            <person name="Chen C."/>
            <person name="Johnson J."/>
            <person name="Sharma A."/>
            <person name="Barry K."/>
            <person name="Grigoriev I.V."/>
            <person name="Spatafora J.W."/>
        </authorList>
    </citation>
    <scope>NUCLEOTIDE SEQUENCE [LARGE SCALE GENOMIC DNA]</scope>
    <source>
        <strain evidence="8 9">AM-OR11-056</strain>
    </source>
</reference>
<name>A0A1J8QW13_9AGAM</name>
<evidence type="ECO:0000313" key="9">
    <source>
        <dbReference type="Proteomes" id="UP000183567"/>
    </source>
</evidence>
<evidence type="ECO:0000256" key="3">
    <source>
        <dbReference type="ARBA" id="ARBA00022989"/>
    </source>
</evidence>
<feature type="domain" description="TECPR1-like DysF" evidence="7">
    <location>
        <begin position="90"/>
        <end position="343"/>
    </location>
</feature>
<organism evidence="8 9">
    <name type="scientific">Rhizopogon vesiculosus</name>
    <dbReference type="NCBI Taxonomy" id="180088"/>
    <lineage>
        <taxon>Eukaryota</taxon>
        <taxon>Fungi</taxon>
        <taxon>Dikarya</taxon>
        <taxon>Basidiomycota</taxon>
        <taxon>Agaricomycotina</taxon>
        <taxon>Agaricomycetes</taxon>
        <taxon>Agaricomycetidae</taxon>
        <taxon>Boletales</taxon>
        <taxon>Suillineae</taxon>
        <taxon>Rhizopogonaceae</taxon>
        <taxon>Rhizopogon</taxon>
    </lineage>
</organism>
<protein>
    <recommendedName>
        <fullName evidence="7">TECPR1-like DysF domain-containing protein</fullName>
    </recommendedName>
</protein>
<dbReference type="OrthoDB" id="74314at2759"/>
<dbReference type="STRING" id="180088.A0A1J8QW13"/>
<dbReference type="Pfam" id="PF06398">
    <property type="entry name" value="Pex24p"/>
    <property type="match status" value="2"/>
</dbReference>
<evidence type="ECO:0000256" key="5">
    <source>
        <dbReference type="SAM" id="MobiDB-lite"/>
    </source>
</evidence>
<dbReference type="PANTHER" id="PTHR28304">
    <property type="entry name" value="PEROXISOMAL MEMBRANE PROTEIN PEX29"/>
    <property type="match status" value="1"/>
</dbReference>
<comment type="subcellular location">
    <subcellularLocation>
        <location evidence="1">Membrane</location>
        <topology evidence="1">Multi-pass membrane protein</topology>
    </subcellularLocation>
</comment>
<feature type="region of interest" description="Disordered" evidence="5">
    <location>
        <begin position="169"/>
        <end position="188"/>
    </location>
</feature>
<dbReference type="AlphaFoldDB" id="A0A1J8QW13"/>
<feature type="transmembrane region" description="Helical" evidence="6">
    <location>
        <begin position="229"/>
        <end position="248"/>
    </location>
</feature>
<dbReference type="EMBL" id="LVVM01002850">
    <property type="protein sequence ID" value="OJA15820.1"/>
    <property type="molecule type" value="Genomic_DNA"/>
</dbReference>
<keyword evidence="4 6" id="KW-0472">Membrane</keyword>
<evidence type="ECO:0000259" key="7">
    <source>
        <dbReference type="Pfam" id="PF06398"/>
    </source>
</evidence>
<gene>
    <name evidence="8" type="ORF">AZE42_04034</name>
</gene>
<proteinExistence type="predicted"/>
<dbReference type="InterPro" id="IPR052816">
    <property type="entry name" value="Peroxisomal_Membrane_PEX28-32"/>
</dbReference>
<keyword evidence="3 6" id="KW-1133">Transmembrane helix</keyword>
<evidence type="ECO:0000256" key="4">
    <source>
        <dbReference type="ARBA" id="ARBA00023136"/>
    </source>
</evidence>
<evidence type="ECO:0000256" key="6">
    <source>
        <dbReference type="SAM" id="Phobius"/>
    </source>
</evidence>
<dbReference type="GO" id="GO:0007031">
    <property type="term" value="P:peroxisome organization"/>
    <property type="evidence" value="ECO:0007669"/>
    <property type="project" value="UniProtKB-ARBA"/>
</dbReference>
<dbReference type="GO" id="GO:0005778">
    <property type="term" value="C:peroxisomal membrane"/>
    <property type="evidence" value="ECO:0007669"/>
    <property type="project" value="TreeGrafter"/>
</dbReference>